<feature type="region of interest" description="Disordered" evidence="1">
    <location>
        <begin position="71"/>
        <end position="92"/>
    </location>
</feature>
<reference evidence="3 4" key="1">
    <citation type="submission" date="2014-03" db="EMBL/GenBank/DDBJ databases">
        <title>Draft Genome Sequences of Four Burkholderia Strains.</title>
        <authorList>
            <person name="Liu X.Y."/>
            <person name="Li C.X."/>
            <person name="Xu J.H."/>
        </authorList>
    </citation>
    <scope>NUCLEOTIDE SEQUENCE [LARGE SCALE GENOMIC DNA]</scope>
    <source>
        <strain evidence="3 4">DSM 50014</strain>
    </source>
</reference>
<feature type="signal peptide" evidence="2">
    <location>
        <begin position="1"/>
        <end position="22"/>
    </location>
</feature>
<keyword evidence="2" id="KW-0732">Signal</keyword>
<evidence type="ECO:0000256" key="2">
    <source>
        <dbReference type="SAM" id="SignalP"/>
    </source>
</evidence>
<dbReference type="EMBL" id="JFHC01000088">
    <property type="protein sequence ID" value="KDR38485.1"/>
    <property type="molecule type" value="Genomic_DNA"/>
</dbReference>
<organism evidence="3 4">
    <name type="scientific">Caballeronia glathei</name>
    <dbReference type="NCBI Taxonomy" id="60547"/>
    <lineage>
        <taxon>Bacteria</taxon>
        <taxon>Pseudomonadati</taxon>
        <taxon>Pseudomonadota</taxon>
        <taxon>Betaproteobacteria</taxon>
        <taxon>Burkholderiales</taxon>
        <taxon>Burkholderiaceae</taxon>
        <taxon>Caballeronia</taxon>
    </lineage>
</organism>
<dbReference type="Proteomes" id="UP000027466">
    <property type="component" value="Unassembled WGS sequence"/>
</dbReference>
<evidence type="ECO:0000313" key="4">
    <source>
        <dbReference type="Proteomes" id="UP000027466"/>
    </source>
</evidence>
<dbReference type="AlphaFoldDB" id="A0A069PCY1"/>
<name>A0A069PCY1_9BURK</name>
<evidence type="ECO:0000256" key="1">
    <source>
        <dbReference type="SAM" id="MobiDB-lite"/>
    </source>
</evidence>
<sequence>MKSSISALAAALLLAAPVLSSAQTISTVATPAAKTFSVFVDPPTGFTYVKMPSGWKFVGAVSKEEMRQLPATLLTSGPQPDASQSADGDIVK</sequence>
<gene>
    <name evidence="3" type="ORF">BG61_39840</name>
</gene>
<evidence type="ECO:0000313" key="3">
    <source>
        <dbReference type="EMBL" id="KDR38485.1"/>
    </source>
</evidence>
<dbReference type="RefSeq" id="WP_035931983.1">
    <property type="nucleotide sequence ID" value="NZ_CADFFX010000056.1"/>
</dbReference>
<comment type="caution">
    <text evidence="3">The sequence shown here is derived from an EMBL/GenBank/DDBJ whole genome shotgun (WGS) entry which is preliminary data.</text>
</comment>
<accession>A0A069PCY1</accession>
<feature type="compositionally biased region" description="Polar residues" evidence="1">
    <location>
        <begin position="73"/>
        <end position="86"/>
    </location>
</feature>
<feature type="chain" id="PRO_5007372029" evidence="2">
    <location>
        <begin position="23"/>
        <end position="92"/>
    </location>
</feature>
<keyword evidence="4" id="KW-1185">Reference proteome</keyword>
<proteinExistence type="predicted"/>
<protein>
    <submittedName>
        <fullName evidence="3">Uncharacterized protein</fullName>
    </submittedName>
</protein>